<comment type="caution">
    <text evidence="2">The sequence shown here is derived from an EMBL/GenBank/DDBJ whole genome shotgun (WGS) entry which is preliminary data.</text>
</comment>
<dbReference type="Proteomes" id="UP000018948">
    <property type="component" value="Unassembled WGS sequence"/>
</dbReference>
<accession>W2ZBG0</accession>
<reference evidence="2 3" key="1">
    <citation type="submission" date="2013-11" db="EMBL/GenBank/DDBJ databases">
        <title>The Genome Sequence of Phytophthora parasitica P10297.</title>
        <authorList>
            <consortium name="The Broad Institute Genomics Platform"/>
            <person name="Russ C."/>
            <person name="Tyler B."/>
            <person name="Panabieres F."/>
            <person name="Shan W."/>
            <person name="Tripathy S."/>
            <person name="Grunwald N."/>
            <person name="Machado M."/>
            <person name="Johnson C.S."/>
            <person name="Walker B."/>
            <person name="Young S.K."/>
            <person name="Zeng Q."/>
            <person name="Gargeya S."/>
            <person name="Fitzgerald M."/>
            <person name="Haas B."/>
            <person name="Abouelleil A."/>
            <person name="Allen A.W."/>
            <person name="Alvarado L."/>
            <person name="Arachchi H.M."/>
            <person name="Berlin A.M."/>
            <person name="Chapman S.B."/>
            <person name="Gainer-Dewar J."/>
            <person name="Goldberg J."/>
            <person name="Griggs A."/>
            <person name="Gujja S."/>
            <person name="Hansen M."/>
            <person name="Howarth C."/>
            <person name="Imamovic A."/>
            <person name="Ireland A."/>
            <person name="Larimer J."/>
            <person name="McCowan C."/>
            <person name="Murphy C."/>
            <person name="Pearson M."/>
            <person name="Poon T.W."/>
            <person name="Priest M."/>
            <person name="Roberts A."/>
            <person name="Saif S."/>
            <person name="Shea T."/>
            <person name="Sisk P."/>
            <person name="Sykes S."/>
            <person name="Wortman J."/>
            <person name="Nusbaum C."/>
            <person name="Birren B."/>
        </authorList>
    </citation>
    <scope>NUCLEOTIDE SEQUENCE [LARGE SCALE GENOMIC DNA]</scope>
    <source>
        <strain evidence="2 3">P10297</strain>
    </source>
</reference>
<protein>
    <submittedName>
        <fullName evidence="2">Uncharacterized protein</fullName>
    </submittedName>
</protein>
<dbReference type="AlphaFoldDB" id="W2ZBG0"/>
<dbReference type="EMBL" id="ANIY01001887">
    <property type="protein sequence ID" value="ETP44415.1"/>
    <property type="molecule type" value="Genomic_DNA"/>
</dbReference>
<name>W2ZBG0_PHYNI</name>
<organism evidence="2 3">
    <name type="scientific">Phytophthora nicotianae P10297</name>
    <dbReference type="NCBI Taxonomy" id="1317064"/>
    <lineage>
        <taxon>Eukaryota</taxon>
        <taxon>Sar</taxon>
        <taxon>Stramenopiles</taxon>
        <taxon>Oomycota</taxon>
        <taxon>Peronosporomycetes</taxon>
        <taxon>Peronosporales</taxon>
        <taxon>Peronosporaceae</taxon>
        <taxon>Phytophthora</taxon>
    </lineage>
</organism>
<evidence type="ECO:0000313" key="2">
    <source>
        <dbReference type="EMBL" id="ETP44415.1"/>
    </source>
</evidence>
<gene>
    <name evidence="2" type="ORF">F442_08982</name>
</gene>
<sequence length="96" mass="10364">MSQARCPASGSQAVLPRTSQPERRQAALPSMKVLEKLVTMQSSGCGRLPLLPSLPDSSKTGRLALPSLVVASNRWSAVPCRIPAMVRHSRSVTVQW</sequence>
<proteinExistence type="predicted"/>
<evidence type="ECO:0000256" key="1">
    <source>
        <dbReference type="SAM" id="MobiDB-lite"/>
    </source>
</evidence>
<feature type="region of interest" description="Disordered" evidence="1">
    <location>
        <begin position="1"/>
        <end position="25"/>
    </location>
</feature>
<evidence type="ECO:0000313" key="3">
    <source>
        <dbReference type="Proteomes" id="UP000018948"/>
    </source>
</evidence>